<evidence type="ECO:0000313" key="1">
    <source>
        <dbReference type="EMBL" id="QAV17683.1"/>
    </source>
</evidence>
<dbReference type="EMBL" id="CP026520">
    <property type="protein sequence ID" value="QAV17683.1"/>
    <property type="molecule type" value="Genomic_DNA"/>
</dbReference>
<proteinExistence type="predicted"/>
<reference evidence="1 2" key="1">
    <citation type="submission" date="2018-01" db="EMBL/GenBank/DDBJ databases">
        <title>The whole genome sequencing and assembly of Paenibacillus chitinolyticus KCCM 41400 strain.</title>
        <authorList>
            <person name="Kim J.-Y."/>
            <person name="Park M.-K."/>
            <person name="Lee Y.-J."/>
            <person name="Yi H."/>
            <person name="Bahn Y.-S."/>
            <person name="Kim J.F."/>
            <person name="Lee D.-W."/>
        </authorList>
    </citation>
    <scope>NUCLEOTIDE SEQUENCE [LARGE SCALE GENOMIC DNA]</scope>
    <source>
        <strain evidence="1 2">KCCM 41400</strain>
    </source>
</reference>
<sequence>MNPEVRMYHPFVGPFDPCPPKLVKTYVTPPNLFIQFQPMCLPQFSPYEALRLGTLWPELYSSYEPKC</sequence>
<dbReference type="Proteomes" id="UP000288943">
    <property type="component" value="Chromosome"/>
</dbReference>
<dbReference type="Pfam" id="PF11007">
    <property type="entry name" value="CotJA"/>
    <property type="match status" value="1"/>
</dbReference>
<protein>
    <submittedName>
        <fullName evidence="1">Spore coat associated protein CotJA</fullName>
    </submittedName>
</protein>
<dbReference type="InterPro" id="IPR020256">
    <property type="entry name" value="Spore_coat_CotJA"/>
</dbReference>
<evidence type="ECO:0000313" key="2">
    <source>
        <dbReference type="Proteomes" id="UP000288943"/>
    </source>
</evidence>
<dbReference type="OrthoDB" id="2376696at2"/>
<accession>A0A410WTK8</accession>
<gene>
    <name evidence="1" type="ORF">PC41400_08425</name>
</gene>
<dbReference type="KEGG" id="pchi:PC41400_08425"/>
<organism evidence="1 2">
    <name type="scientific">Paenibacillus chitinolyticus</name>
    <dbReference type="NCBI Taxonomy" id="79263"/>
    <lineage>
        <taxon>Bacteria</taxon>
        <taxon>Bacillati</taxon>
        <taxon>Bacillota</taxon>
        <taxon>Bacilli</taxon>
        <taxon>Bacillales</taxon>
        <taxon>Paenibacillaceae</taxon>
        <taxon>Paenibacillus</taxon>
    </lineage>
</organism>
<dbReference type="AlphaFoldDB" id="A0A410WTK8"/>
<name>A0A410WTK8_9BACL</name>